<evidence type="ECO:0000313" key="3">
    <source>
        <dbReference type="Proteomes" id="UP000534286"/>
    </source>
</evidence>
<name>A0A7W7RUG3_9ACTN</name>
<keyword evidence="3" id="KW-1185">Reference proteome</keyword>
<dbReference type="EMBL" id="JACHJU010000001">
    <property type="protein sequence ID" value="MBB4938451.1"/>
    <property type="molecule type" value="Genomic_DNA"/>
</dbReference>
<reference evidence="2 3" key="1">
    <citation type="submission" date="2020-08" db="EMBL/GenBank/DDBJ databases">
        <title>Sequencing the genomes of 1000 actinobacteria strains.</title>
        <authorList>
            <person name="Klenk H.-P."/>
        </authorList>
    </citation>
    <scope>NUCLEOTIDE SEQUENCE [LARGE SCALE GENOMIC DNA]</scope>
    <source>
        <strain evidence="2 3">DSM 43023</strain>
    </source>
</reference>
<organism evidence="2 3">
    <name type="scientific">Streptosporangium album</name>
    <dbReference type="NCBI Taxonomy" id="47479"/>
    <lineage>
        <taxon>Bacteria</taxon>
        <taxon>Bacillati</taxon>
        <taxon>Actinomycetota</taxon>
        <taxon>Actinomycetes</taxon>
        <taxon>Streptosporangiales</taxon>
        <taxon>Streptosporangiaceae</taxon>
        <taxon>Streptosporangium</taxon>
    </lineage>
</organism>
<proteinExistence type="predicted"/>
<sequence>MLVADRADQEDPPALGGACSAQRLAVQRRSGQ</sequence>
<accession>A0A7W7RUG3</accession>
<protein>
    <submittedName>
        <fullName evidence="2">Uncharacterized protein</fullName>
    </submittedName>
</protein>
<evidence type="ECO:0000313" key="2">
    <source>
        <dbReference type="EMBL" id="MBB4938451.1"/>
    </source>
</evidence>
<evidence type="ECO:0000256" key="1">
    <source>
        <dbReference type="SAM" id="MobiDB-lite"/>
    </source>
</evidence>
<feature type="region of interest" description="Disordered" evidence="1">
    <location>
        <begin position="1"/>
        <end position="32"/>
    </location>
</feature>
<dbReference type="Proteomes" id="UP000534286">
    <property type="component" value="Unassembled WGS sequence"/>
</dbReference>
<comment type="caution">
    <text evidence="2">The sequence shown here is derived from an EMBL/GenBank/DDBJ whole genome shotgun (WGS) entry which is preliminary data.</text>
</comment>
<dbReference type="AlphaFoldDB" id="A0A7W7RUG3"/>
<gene>
    <name evidence="2" type="ORF">FHR32_002756</name>
</gene>